<dbReference type="AlphaFoldDB" id="A0AA89QQF8"/>
<dbReference type="SUPFAM" id="SSF53720">
    <property type="entry name" value="ALDH-like"/>
    <property type="match status" value="1"/>
</dbReference>
<dbReference type="Proteomes" id="UP000579531">
    <property type="component" value="Unassembled WGS sequence"/>
</dbReference>
<protein>
    <submittedName>
        <fullName evidence="8">Benzaldehyde dehydrogenase (NAD)</fullName>
        <ecNumber evidence="8">1.2.1.28</ecNumber>
    </submittedName>
</protein>
<dbReference type="PROSITE" id="PS00687">
    <property type="entry name" value="ALDEHYDE_DEHYDR_GLU"/>
    <property type="match status" value="1"/>
</dbReference>
<reference evidence="8 9" key="1">
    <citation type="submission" date="2020-08" db="EMBL/GenBank/DDBJ databases">
        <title>Sequencing the genomes of 1000 actinobacteria strains.</title>
        <authorList>
            <person name="Klenk H.-P."/>
        </authorList>
    </citation>
    <scope>NUCLEOTIDE SEQUENCE [LARGE SCALE GENOMIC DNA]</scope>
    <source>
        <strain evidence="8 9">DSM 40129</strain>
    </source>
</reference>
<comment type="similarity">
    <text evidence="1 5">Belongs to the aldehyde dehydrogenase family.</text>
</comment>
<keyword evidence="2 5" id="KW-0560">Oxidoreductase</keyword>
<dbReference type="Pfam" id="PF00171">
    <property type="entry name" value="Aldedh"/>
    <property type="match status" value="1"/>
</dbReference>
<dbReference type="PANTHER" id="PTHR42986:SF1">
    <property type="entry name" value="BENZALDEHYDE DEHYDROGENASE YFMT"/>
    <property type="match status" value="1"/>
</dbReference>
<dbReference type="EMBL" id="JACHLX010000001">
    <property type="protein sequence ID" value="MBB5815569.1"/>
    <property type="molecule type" value="Genomic_DNA"/>
</dbReference>
<proteinExistence type="inferred from homology"/>
<evidence type="ECO:0000256" key="5">
    <source>
        <dbReference type="RuleBase" id="RU003345"/>
    </source>
</evidence>
<keyword evidence="3" id="KW-0520">NAD</keyword>
<feature type="active site" evidence="4">
    <location>
        <position position="296"/>
    </location>
</feature>
<dbReference type="Gene3D" id="3.40.605.10">
    <property type="entry name" value="Aldehyde Dehydrogenase, Chain A, domain 1"/>
    <property type="match status" value="1"/>
</dbReference>
<dbReference type="PANTHER" id="PTHR42986">
    <property type="entry name" value="BENZALDEHYDE DEHYDROGENASE YFMT"/>
    <property type="match status" value="1"/>
</dbReference>
<dbReference type="InterPro" id="IPR016163">
    <property type="entry name" value="Ald_DH_C"/>
</dbReference>
<sequence>MLNKNGGAFPGDRGTPLRPLGASRHVTAEPAAHVRESRPPRQPVTIDRRADMPLLDTRTWQPRRLTGPGYTVTEPATGQALGPLTLATPQDVGAAAGKAADAQREWARTPHFARAAVLRKAGDLFTAHADELREWLVRESGSVPGKADFELHVAAQECYEAAALASRPAGQVLPSEAPRLSYTRRVPAGVVGVIAPFNAPLILSIRSVAPALALGNAVLLKPDPRTAVCGGLALAAVFAAAGLPEELLHVLPGGPDAGQALVADPRVPVISFTGSTAAGRAVGEAAGRHLKRAHLELGGNSAMIVLEDADLDAVISTAAWGSFFHQGQICMTTGRHLVHASLYDEYVQRLAAKADSLAVGDPYRDRVHLGPIIDSGQLGKISGLVEASRSAGAKVVAGGTHDRLFYRPTVLAHVDDRTPAYTEEVFGPVAPVRSFTTADEAAALAAQSPYGLSLGIVTRDPARGLDLAERIPTGIVHINDQTVNDEAVAPFGGVAASGTGARFGGEANLEAFTELRWTTVRGDVAPYPF</sequence>
<dbReference type="EC" id="1.2.1.28" evidence="8"/>
<feature type="region of interest" description="Disordered" evidence="6">
    <location>
        <begin position="1"/>
        <end position="21"/>
    </location>
</feature>
<dbReference type="InterPro" id="IPR016161">
    <property type="entry name" value="Ald_DH/histidinol_DH"/>
</dbReference>
<evidence type="ECO:0000313" key="8">
    <source>
        <dbReference type="EMBL" id="MBB5815569.1"/>
    </source>
</evidence>
<gene>
    <name evidence="8" type="ORF">HNR72_006597</name>
</gene>
<evidence type="ECO:0000256" key="6">
    <source>
        <dbReference type="SAM" id="MobiDB-lite"/>
    </source>
</evidence>
<evidence type="ECO:0000256" key="3">
    <source>
        <dbReference type="ARBA" id="ARBA00023027"/>
    </source>
</evidence>
<evidence type="ECO:0000313" key="9">
    <source>
        <dbReference type="Proteomes" id="UP000579531"/>
    </source>
</evidence>
<name>A0AA89QQF8_STRCU</name>
<evidence type="ECO:0000256" key="4">
    <source>
        <dbReference type="PROSITE-ProRule" id="PRU10007"/>
    </source>
</evidence>
<dbReference type="CDD" id="cd07152">
    <property type="entry name" value="ALDH_BenzADH"/>
    <property type="match status" value="1"/>
</dbReference>
<feature type="domain" description="Aldehyde dehydrogenase" evidence="7">
    <location>
        <begin position="70"/>
        <end position="517"/>
    </location>
</feature>
<evidence type="ECO:0000259" key="7">
    <source>
        <dbReference type="Pfam" id="PF00171"/>
    </source>
</evidence>
<dbReference type="InterPro" id="IPR029510">
    <property type="entry name" value="Ald_DH_CS_GLU"/>
</dbReference>
<accession>A0AA89QQF8</accession>
<dbReference type="Gene3D" id="3.40.309.10">
    <property type="entry name" value="Aldehyde Dehydrogenase, Chain A, domain 2"/>
    <property type="match status" value="1"/>
</dbReference>
<keyword evidence="9" id="KW-1185">Reference proteome</keyword>
<organism evidence="8 9">
    <name type="scientific">Streptomyces collinus</name>
    <dbReference type="NCBI Taxonomy" id="42684"/>
    <lineage>
        <taxon>Bacteria</taxon>
        <taxon>Bacillati</taxon>
        <taxon>Actinomycetota</taxon>
        <taxon>Actinomycetes</taxon>
        <taxon>Kitasatosporales</taxon>
        <taxon>Streptomycetaceae</taxon>
        <taxon>Streptomyces</taxon>
    </lineage>
</organism>
<evidence type="ECO:0000256" key="2">
    <source>
        <dbReference type="ARBA" id="ARBA00023002"/>
    </source>
</evidence>
<dbReference type="InterPro" id="IPR016162">
    <property type="entry name" value="Ald_DH_N"/>
</dbReference>
<evidence type="ECO:0000256" key="1">
    <source>
        <dbReference type="ARBA" id="ARBA00009986"/>
    </source>
</evidence>
<comment type="caution">
    <text evidence="8">The sequence shown here is derived from an EMBL/GenBank/DDBJ whole genome shotgun (WGS) entry which is preliminary data.</text>
</comment>
<dbReference type="GO" id="GO:0018479">
    <property type="term" value="F:benzaldehyde dehydrogenase (NAD+) activity"/>
    <property type="evidence" value="ECO:0007669"/>
    <property type="project" value="UniProtKB-EC"/>
</dbReference>
<dbReference type="InterPro" id="IPR015590">
    <property type="entry name" value="Aldehyde_DH_dom"/>
</dbReference>